<dbReference type="InterPro" id="IPR003594">
    <property type="entry name" value="HATPase_dom"/>
</dbReference>
<organism evidence="4">
    <name type="scientific">Streptomyces sp. NBC_00119</name>
    <dbReference type="NCBI Taxonomy" id="2975659"/>
    <lineage>
        <taxon>Bacteria</taxon>
        <taxon>Bacillati</taxon>
        <taxon>Actinomycetota</taxon>
        <taxon>Actinomycetes</taxon>
        <taxon>Kitasatosporales</taxon>
        <taxon>Streptomycetaceae</taxon>
        <taxon>Streptomyces</taxon>
    </lineage>
</organism>
<name>A0AAU1U1J4_9ACTN</name>
<evidence type="ECO:0000256" key="2">
    <source>
        <dbReference type="SAM" id="MobiDB-lite"/>
    </source>
</evidence>
<dbReference type="AlphaFoldDB" id="A0AAU1U1J4"/>
<feature type="region of interest" description="Disordered" evidence="2">
    <location>
        <begin position="1"/>
        <end position="21"/>
    </location>
</feature>
<feature type="domain" description="PAC" evidence="3">
    <location>
        <begin position="99"/>
        <end position="154"/>
    </location>
</feature>
<evidence type="ECO:0000259" key="3">
    <source>
        <dbReference type="PROSITE" id="PS50113"/>
    </source>
</evidence>
<dbReference type="InterPro" id="IPR029016">
    <property type="entry name" value="GAF-like_dom_sf"/>
</dbReference>
<dbReference type="Gene3D" id="3.60.40.10">
    <property type="entry name" value="PPM-type phosphatase domain"/>
    <property type="match status" value="1"/>
</dbReference>
<dbReference type="SUPFAM" id="SSF55785">
    <property type="entry name" value="PYP-like sensor domain (PAS domain)"/>
    <property type="match status" value="1"/>
</dbReference>
<dbReference type="Gene3D" id="3.30.565.10">
    <property type="entry name" value="Histidine kinase-like ATPase, C-terminal domain"/>
    <property type="match status" value="1"/>
</dbReference>
<dbReference type="InterPro" id="IPR001932">
    <property type="entry name" value="PPM-type_phosphatase-like_dom"/>
</dbReference>
<dbReference type="SUPFAM" id="SSF55874">
    <property type="entry name" value="ATPase domain of HSP90 chaperone/DNA topoisomerase II/histidine kinase"/>
    <property type="match status" value="1"/>
</dbReference>
<proteinExistence type="predicted"/>
<dbReference type="InterPro" id="IPR013656">
    <property type="entry name" value="PAS_4"/>
</dbReference>
<dbReference type="FunFam" id="3.30.450.40:FF:000035">
    <property type="entry name" value="PAS sensor protein"/>
    <property type="match status" value="1"/>
</dbReference>
<dbReference type="Gene3D" id="3.30.450.20">
    <property type="entry name" value="PAS domain"/>
    <property type="match status" value="1"/>
</dbReference>
<dbReference type="PANTHER" id="PTHR43156:SF2">
    <property type="entry name" value="STAGE II SPORULATION PROTEIN E"/>
    <property type="match status" value="1"/>
</dbReference>
<keyword evidence="1" id="KW-0378">Hydrolase</keyword>
<protein>
    <submittedName>
        <fullName evidence="4">SpoIIE family protein phosphatase</fullName>
    </submittedName>
</protein>
<dbReference type="GO" id="GO:0016791">
    <property type="term" value="F:phosphatase activity"/>
    <property type="evidence" value="ECO:0007669"/>
    <property type="project" value="TreeGrafter"/>
</dbReference>
<gene>
    <name evidence="4" type="ORF">OHU69_04010</name>
</gene>
<dbReference type="InterPro" id="IPR036890">
    <property type="entry name" value="HATPase_C_sf"/>
</dbReference>
<dbReference type="Gene3D" id="3.30.450.40">
    <property type="match status" value="1"/>
</dbReference>
<dbReference type="InterPro" id="IPR003018">
    <property type="entry name" value="GAF"/>
</dbReference>
<dbReference type="InterPro" id="IPR000700">
    <property type="entry name" value="PAS-assoc_C"/>
</dbReference>
<dbReference type="Pfam" id="PF07228">
    <property type="entry name" value="SpoIIE"/>
    <property type="match status" value="1"/>
</dbReference>
<accession>A0AAU1U1J4</accession>
<dbReference type="SMART" id="SM00331">
    <property type="entry name" value="PP2C_SIG"/>
    <property type="match status" value="1"/>
</dbReference>
<evidence type="ECO:0000313" key="4">
    <source>
        <dbReference type="EMBL" id="WTS10307.1"/>
    </source>
</evidence>
<evidence type="ECO:0000256" key="1">
    <source>
        <dbReference type="ARBA" id="ARBA00022801"/>
    </source>
</evidence>
<dbReference type="InterPro" id="IPR052016">
    <property type="entry name" value="Bact_Sigma-Reg"/>
</dbReference>
<reference evidence="4" key="1">
    <citation type="submission" date="2022-10" db="EMBL/GenBank/DDBJ databases">
        <title>The complete genomes of actinobacterial strains from the NBC collection.</title>
        <authorList>
            <person name="Joergensen T.S."/>
            <person name="Alvarez Arevalo M."/>
            <person name="Sterndorff E.B."/>
            <person name="Faurdal D."/>
            <person name="Vuksanovic O."/>
            <person name="Mourched A.-S."/>
            <person name="Charusanti P."/>
            <person name="Shaw S."/>
            <person name="Blin K."/>
            <person name="Weber T."/>
        </authorList>
    </citation>
    <scope>NUCLEOTIDE SEQUENCE</scope>
    <source>
        <strain evidence="4">NBC_00119</strain>
    </source>
</reference>
<dbReference type="EMBL" id="CP108195">
    <property type="protein sequence ID" value="WTS10307.1"/>
    <property type="molecule type" value="Genomic_DNA"/>
</dbReference>
<dbReference type="SMART" id="SM00065">
    <property type="entry name" value="GAF"/>
    <property type="match status" value="1"/>
</dbReference>
<dbReference type="CDD" id="cd16936">
    <property type="entry name" value="HATPase_RsbW-like"/>
    <property type="match status" value="1"/>
</dbReference>
<dbReference type="PANTHER" id="PTHR43156">
    <property type="entry name" value="STAGE II SPORULATION PROTEIN E-RELATED"/>
    <property type="match status" value="1"/>
</dbReference>
<dbReference type="Pfam" id="PF13581">
    <property type="entry name" value="HATPase_c_2"/>
    <property type="match status" value="1"/>
</dbReference>
<dbReference type="PROSITE" id="PS50113">
    <property type="entry name" value="PAC"/>
    <property type="match status" value="1"/>
</dbReference>
<sequence>MEDAKGPQGRRPPTSAPPGVLRQLGTERAAALLDVLFAEAAGGLYVLDSDLRSLRFDNSAPATPAPGDTDESVSLEAGLSLPHVQRALRTSLATGERVRDLRCLVNAAHGERRKRRALSLSAYPLRDRDRQPLGLAVTVTDITRRERAEKRLELLERADSVIGSSLDVFSTAQELAESAIPGFADAAAVDVLDAVLHGDAPAPGPLLDPITVRRAGFATAGRADGRGVHEVGCVRVMRQGRPYAYVLADLTPRVVNDLGGDDSEAWLSHDPDRATLFRSAGVHSLLVVPLAARGVVLGLAAFYRAGESEPFDEADADVAGELAARAALSLDNARLYTRERTLARIAQRELLPRRVPATRAVETAHTYLPVAAGGAWFDVIPLSGARVALVAGDVRGSGLRAATAMGQVRTAVHAFAAMDLEPAELLTRLHELLAGVAMDRGPTEFPAQVDGSTPHDREMNDGPLASCLYVVYDPVTLQCEAVSAGHPPPVVTAPQTAPYVLDLVPGPALGRGAASYRSTTVELPTDSVLALFNHGLVPGTVRDDDRLPVLMHHLDRAWERPLQQLCDTLVTAVLPDGPEDDTLLLLARTRALGPHDLGCWTLPHDTRSASRARRLVAGRLAEWGLDDLIPGAELIASELVTNAVRYAEGTIGLRLIRDDVLTCEVTDSTGAAPHLRLADESDEGGRGLYLVGTLARRWGTRHSARGKTIWAELPNP</sequence>
<dbReference type="FunFam" id="3.30.565.10:FF:000028">
    <property type="entry name" value="PAS sensor protein"/>
    <property type="match status" value="1"/>
</dbReference>
<dbReference type="InterPro" id="IPR035965">
    <property type="entry name" value="PAS-like_dom_sf"/>
</dbReference>
<dbReference type="Pfam" id="PF01590">
    <property type="entry name" value="GAF"/>
    <property type="match status" value="1"/>
</dbReference>
<dbReference type="InterPro" id="IPR036457">
    <property type="entry name" value="PPM-type-like_dom_sf"/>
</dbReference>
<dbReference type="Pfam" id="PF08448">
    <property type="entry name" value="PAS_4"/>
    <property type="match status" value="1"/>
</dbReference>
<dbReference type="SUPFAM" id="SSF55781">
    <property type="entry name" value="GAF domain-like"/>
    <property type="match status" value="1"/>
</dbReference>